<proteinExistence type="predicted"/>
<evidence type="ECO:0000313" key="1">
    <source>
        <dbReference type="EMBL" id="WVT04648.1"/>
    </source>
</evidence>
<reference evidence="1" key="1">
    <citation type="submission" date="2023-08" db="EMBL/GenBank/DDBJ databases">
        <title>Complete genome sequence of Sinorhizobium chiapanecum ITTG S70 isolated from Acaciella angustissima nodules in Chiapas-Mexico.</title>
        <authorList>
            <person name="Rincon-Rosales R."/>
            <person name="Rogel M.A."/>
            <person name="Rincon-Medina C.I."/>
            <person name="Guerrero G."/>
            <person name="Manzano-Gomez L.A."/>
            <person name="Lopez-Lopez A."/>
            <person name="Rincon Molina F.A."/>
            <person name="Martinez-Romero E."/>
        </authorList>
    </citation>
    <scope>NUCLEOTIDE SEQUENCE</scope>
    <source>
        <strain evidence="1">ITTG S70</strain>
    </source>
</reference>
<keyword evidence="2" id="KW-1185">Reference proteome</keyword>
<accession>A0ABZ2BC61</accession>
<dbReference type="RefSeq" id="WP_331373809.1">
    <property type="nucleotide sequence ID" value="NZ_CP133148.1"/>
</dbReference>
<dbReference type="Proteomes" id="UP001432360">
    <property type="component" value="Chromosome"/>
</dbReference>
<sequence length="125" mass="13558">MKSTPEPMPLDRALAIVRAINQRAFFAMGIADKVDALTEISLRDMITATDRVRQADGEAPSDGGKRTFHVVPDDRLIAAAYALEHYDGDDSAVVVMPGRNMFGEPCRKALGVVLLDGLSDPESEE</sequence>
<name>A0ABZ2BC61_9HYPH</name>
<dbReference type="EMBL" id="CP133148">
    <property type="protein sequence ID" value="WVT04648.1"/>
    <property type="molecule type" value="Genomic_DNA"/>
</dbReference>
<evidence type="ECO:0000313" key="2">
    <source>
        <dbReference type="Proteomes" id="UP001432360"/>
    </source>
</evidence>
<protein>
    <submittedName>
        <fullName evidence="1">Uncharacterized protein</fullName>
    </submittedName>
</protein>
<organism evidence="1 2">
    <name type="scientific">Sinorhizobium chiapasense</name>
    <dbReference type="NCBI Taxonomy" id="501572"/>
    <lineage>
        <taxon>Bacteria</taxon>
        <taxon>Pseudomonadati</taxon>
        <taxon>Pseudomonadota</taxon>
        <taxon>Alphaproteobacteria</taxon>
        <taxon>Hyphomicrobiales</taxon>
        <taxon>Rhizobiaceae</taxon>
        <taxon>Sinorhizobium/Ensifer group</taxon>
        <taxon>Sinorhizobium</taxon>
    </lineage>
</organism>
<gene>
    <name evidence="1" type="ORF">RB548_04345</name>
</gene>